<dbReference type="EMBL" id="UHJC01000001">
    <property type="protein sequence ID" value="SUP80363.1"/>
    <property type="molecule type" value="Genomic_DNA"/>
</dbReference>
<name>A0A380Q3J5_YERPU</name>
<dbReference type="RefSeq" id="WP_115114946.1">
    <property type="nucleotide sequence ID" value="NZ_UHJC01000001.1"/>
</dbReference>
<sequence length="204" mass="24365">MNTVVKNVDKLKDIVCKIKSYDVMVNKEELPLLFAELEKISRKEKSKFYLEYFTDVNFALKIISLARSFKFNEKEVTNIVSLLGNMVRRYGLPPLDEIFYFLFSLKDKKKVSYYVSLFITAFPQFHEHDDKWRYLTSMPKIAPKDKSERNFYFEVKKIISSEENIPSFYKDEIISKFEEYLDKAKNEIYKNEYKEIIKSLLLSS</sequence>
<dbReference type="Proteomes" id="UP000255087">
    <property type="component" value="Unassembled WGS sequence"/>
</dbReference>
<accession>A0A380Q3J5</accession>
<evidence type="ECO:0000313" key="2">
    <source>
        <dbReference type="Proteomes" id="UP000255087"/>
    </source>
</evidence>
<protein>
    <submittedName>
        <fullName evidence="1">Uncharacterized protein</fullName>
    </submittedName>
</protein>
<proteinExistence type="predicted"/>
<gene>
    <name evidence="1" type="ORF">NCTC8580_00414</name>
</gene>
<organism evidence="1 2">
    <name type="scientific">Yersinia pseudotuberculosis</name>
    <dbReference type="NCBI Taxonomy" id="633"/>
    <lineage>
        <taxon>Bacteria</taxon>
        <taxon>Pseudomonadati</taxon>
        <taxon>Pseudomonadota</taxon>
        <taxon>Gammaproteobacteria</taxon>
        <taxon>Enterobacterales</taxon>
        <taxon>Yersiniaceae</taxon>
        <taxon>Yersinia</taxon>
    </lineage>
</organism>
<evidence type="ECO:0000313" key="1">
    <source>
        <dbReference type="EMBL" id="SUP80363.1"/>
    </source>
</evidence>
<dbReference type="AlphaFoldDB" id="A0A380Q3J5"/>
<reference evidence="1 2" key="1">
    <citation type="submission" date="2018-06" db="EMBL/GenBank/DDBJ databases">
        <authorList>
            <consortium name="Pathogen Informatics"/>
            <person name="Doyle S."/>
        </authorList>
    </citation>
    <scope>NUCLEOTIDE SEQUENCE [LARGE SCALE GENOMIC DNA]</scope>
    <source>
        <strain evidence="1 2">NCTC8580</strain>
    </source>
</reference>